<evidence type="ECO:0000256" key="4">
    <source>
        <dbReference type="ARBA" id="ARBA00022496"/>
    </source>
</evidence>
<comment type="subcellular location">
    <subcellularLocation>
        <location evidence="1 11">Cell outer membrane</location>
        <topology evidence="1 11">Multi-pass membrane protein</topology>
    </subcellularLocation>
</comment>
<keyword evidence="16" id="KW-0675">Receptor</keyword>
<evidence type="ECO:0000256" key="5">
    <source>
        <dbReference type="ARBA" id="ARBA00022692"/>
    </source>
</evidence>
<dbReference type="Proteomes" id="UP000315303">
    <property type="component" value="Unassembled WGS sequence"/>
</dbReference>
<evidence type="ECO:0000256" key="7">
    <source>
        <dbReference type="ARBA" id="ARBA00023065"/>
    </source>
</evidence>
<evidence type="ECO:0000256" key="13">
    <source>
        <dbReference type="SAM" id="SignalP"/>
    </source>
</evidence>
<evidence type="ECO:0000259" key="15">
    <source>
        <dbReference type="Pfam" id="PF07715"/>
    </source>
</evidence>
<dbReference type="Pfam" id="PF00593">
    <property type="entry name" value="TonB_dep_Rec_b-barrel"/>
    <property type="match status" value="1"/>
</dbReference>
<evidence type="ECO:0000256" key="8">
    <source>
        <dbReference type="ARBA" id="ARBA00023077"/>
    </source>
</evidence>
<evidence type="ECO:0000256" key="1">
    <source>
        <dbReference type="ARBA" id="ARBA00004571"/>
    </source>
</evidence>
<accession>A0A502KNR3</accession>
<feature type="domain" description="TonB-dependent receptor plug" evidence="15">
    <location>
        <begin position="48"/>
        <end position="154"/>
    </location>
</feature>
<keyword evidence="9 11" id="KW-0472">Membrane</keyword>
<evidence type="ECO:0000256" key="11">
    <source>
        <dbReference type="PROSITE-ProRule" id="PRU01360"/>
    </source>
</evidence>
<reference evidence="16 17" key="1">
    <citation type="submission" date="2019-01" db="EMBL/GenBank/DDBJ databases">
        <title>Litorilituus lipolytica sp. nov., isolated from intertidal sand of the Yellow Sea in China.</title>
        <authorList>
            <person name="Liu A."/>
        </authorList>
    </citation>
    <scope>NUCLEOTIDE SEQUENCE [LARGE SCALE GENOMIC DNA]</scope>
    <source>
        <strain evidence="16 17">RZ04</strain>
    </source>
</reference>
<dbReference type="GO" id="GO:0006826">
    <property type="term" value="P:iron ion transport"/>
    <property type="evidence" value="ECO:0007669"/>
    <property type="project" value="UniProtKB-KW"/>
</dbReference>
<dbReference type="AlphaFoldDB" id="A0A502KNR3"/>
<keyword evidence="6" id="KW-0408">Iron</keyword>
<feature type="domain" description="TonB-dependent receptor-like beta-barrel" evidence="14">
    <location>
        <begin position="238"/>
        <end position="674"/>
    </location>
</feature>
<dbReference type="InterPro" id="IPR000531">
    <property type="entry name" value="Beta-barrel_TonB"/>
</dbReference>
<evidence type="ECO:0000256" key="6">
    <source>
        <dbReference type="ARBA" id="ARBA00023004"/>
    </source>
</evidence>
<feature type="signal peptide" evidence="13">
    <location>
        <begin position="1"/>
        <end position="23"/>
    </location>
</feature>
<keyword evidence="5 11" id="KW-0812">Transmembrane</keyword>
<evidence type="ECO:0000256" key="2">
    <source>
        <dbReference type="ARBA" id="ARBA00022448"/>
    </source>
</evidence>
<keyword evidence="17" id="KW-1185">Reference proteome</keyword>
<dbReference type="Pfam" id="PF07715">
    <property type="entry name" value="Plug"/>
    <property type="match status" value="1"/>
</dbReference>
<comment type="caution">
    <text evidence="16">The sequence shown here is derived from an EMBL/GenBank/DDBJ whole genome shotgun (WGS) entry which is preliminary data.</text>
</comment>
<keyword evidence="7" id="KW-0406">Ion transport</keyword>
<keyword evidence="2 11" id="KW-0813">Transport</keyword>
<dbReference type="PANTHER" id="PTHR32552:SF81">
    <property type="entry name" value="TONB-DEPENDENT OUTER MEMBRANE RECEPTOR"/>
    <property type="match status" value="1"/>
</dbReference>
<dbReference type="InterPro" id="IPR039426">
    <property type="entry name" value="TonB-dep_rcpt-like"/>
</dbReference>
<dbReference type="InterPro" id="IPR012910">
    <property type="entry name" value="Plug_dom"/>
</dbReference>
<dbReference type="InterPro" id="IPR036942">
    <property type="entry name" value="Beta-barrel_TonB_sf"/>
</dbReference>
<evidence type="ECO:0000256" key="9">
    <source>
        <dbReference type="ARBA" id="ARBA00023136"/>
    </source>
</evidence>
<keyword evidence="13" id="KW-0732">Signal</keyword>
<comment type="similarity">
    <text evidence="11 12">Belongs to the TonB-dependent receptor family.</text>
</comment>
<feature type="chain" id="PRO_5021212529" evidence="13">
    <location>
        <begin position="24"/>
        <end position="716"/>
    </location>
</feature>
<evidence type="ECO:0000256" key="10">
    <source>
        <dbReference type="ARBA" id="ARBA00023237"/>
    </source>
</evidence>
<dbReference type="EMBL" id="SAWY01000036">
    <property type="protein sequence ID" value="TPH13340.1"/>
    <property type="molecule type" value="Genomic_DNA"/>
</dbReference>
<dbReference type="GO" id="GO:0009279">
    <property type="term" value="C:cell outer membrane"/>
    <property type="evidence" value="ECO:0007669"/>
    <property type="project" value="UniProtKB-SubCell"/>
</dbReference>
<keyword evidence="10 11" id="KW-0998">Cell outer membrane</keyword>
<gene>
    <name evidence="16" type="ORF">EPA86_14205</name>
</gene>
<protein>
    <submittedName>
        <fullName evidence="16">TonB-dependent receptor</fullName>
    </submittedName>
</protein>
<dbReference type="Gene3D" id="2.40.170.20">
    <property type="entry name" value="TonB-dependent receptor, beta-barrel domain"/>
    <property type="match status" value="1"/>
</dbReference>
<dbReference type="PROSITE" id="PS52016">
    <property type="entry name" value="TONB_DEPENDENT_REC_3"/>
    <property type="match status" value="1"/>
</dbReference>
<sequence length="716" mass="80121">MTLSKSIISLAIASALFNVSAFANELSSNDTDDMEVITVSSDFRQQNLQSTPSSLSVLTADDIKLRNAQHLEELIAISPNVNYASGSQRARYFQIRGIGERSQFKEPINPSVGMIIDDVDFTGIGSIATLFDVSQAEVFRGPQGTRFGANALAGMINIQTNVPTEEFEGAIKLDLGNYNTAGLGVALSGPATEKINYRFAMNKLVSDGYMENIFLNTEDTNNRDELNIRGKLSIAATNDLTIDLTGFYFDFNNGYDAFSLDNNRTTYSDEPGFDEQETTALAAKFTYDGFDNFTFVSILTAADSDLGYGYDEDWAYVGISDPDVIENPDYAYWEYTSTDHYYREKSSQSLEFRALSKAGSELFNGSTSWVAGLYYKSDEEDLLRQYTYADSDFSSNNQSDSFALYGQFDTQLNTKLTLTTGLRLENRAADYQNSDLFTDDTSDTMVGGKVVLAYQASNDSLWYGSINRGYKAGGHNTDGSLSEEFRSFDPEYLVNYEIGYKVSLLNDDAYLRTAMFYMDRTDMQVKSSQTIVREDGSTEFIEFLGNAATGNNYGLELDAAWQINELIDIYGSLGLLETEFNDFTDSQGQSLSGEAQSHAPSYQFNLGFNYRPSDAWLVNISVDGKDEFYFSDTRYYDGERISKADLTSESIVLLNASISYLAEAWQLKLWGRNLTDEDYANRGFYFPNDPRDGYTPKQYTQLSEPLVFGVTFDYQF</sequence>
<evidence type="ECO:0000256" key="3">
    <source>
        <dbReference type="ARBA" id="ARBA00022452"/>
    </source>
</evidence>
<evidence type="ECO:0000256" key="12">
    <source>
        <dbReference type="RuleBase" id="RU003357"/>
    </source>
</evidence>
<organism evidence="16 17">
    <name type="scientific">Litorilituus lipolyticus</name>
    <dbReference type="NCBI Taxonomy" id="2491017"/>
    <lineage>
        <taxon>Bacteria</taxon>
        <taxon>Pseudomonadati</taxon>
        <taxon>Pseudomonadota</taxon>
        <taxon>Gammaproteobacteria</taxon>
        <taxon>Alteromonadales</taxon>
        <taxon>Colwelliaceae</taxon>
        <taxon>Litorilituus</taxon>
    </lineage>
</organism>
<dbReference type="OrthoDB" id="127311at2"/>
<dbReference type="SUPFAM" id="SSF56935">
    <property type="entry name" value="Porins"/>
    <property type="match status" value="1"/>
</dbReference>
<evidence type="ECO:0000313" key="17">
    <source>
        <dbReference type="Proteomes" id="UP000315303"/>
    </source>
</evidence>
<keyword evidence="4" id="KW-0410">Iron transport</keyword>
<evidence type="ECO:0000259" key="14">
    <source>
        <dbReference type="Pfam" id="PF00593"/>
    </source>
</evidence>
<name>A0A502KNR3_9GAMM</name>
<dbReference type="PANTHER" id="PTHR32552">
    <property type="entry name" value="FERRICHROME IRON RECEPTOR-RELATED"/>
    <property type="match status" value="1"/>
</dbReference>
<evidence type="ECO:0000313" key="16">
    <source>
        <dbReference type="EMBL" id="TPH13340.1"/>
    </source>
</evidence>
<proteinExistence type="inferred from homology"/>
<keyword evidence="8 12" id="KW-0798">TonB box</keyword>
<dbReference type="RefSeq" id="WP_140604740.1">
    <property type="nucleotide sequence ID" value="NZ_SAWY01000036.1"/>
</dbReference>
<keyword evidence="3 11" id="KW-1134">Transmembrane beta strand</keyword>